<dbReference type="Proteomes" id="UP001054837">
    <property type="component" value="Unassembled WGS sequence"/>
</dbReference>
<evidence type="ECO:0000313" key="1">
    <source>
        <dbReference type="EMBL" id="GIX96235.1"/>
    </source>
</evidence>
<name>A0AAV4PGE9_9ARAC</name>
<keyword evidence="2" id="KW-1185">Reference proteome</keyword>
<comment type="caution">
    <text evidence="1">The sequence shown here is derived from an EMBL/GenBank/DDBJ whole genome shotgun (WGS) entry which is preliminary data.</text>
</comment>
<reference evidence="1 2" key="1">
    <citation type="submission" date="2021-06" db="EMBL/GenBank/DDBJ databases">
        <title>Caerostris darwini draft genome.</title>
        <authorList>
            <person name="Kono N."/>
            <person name="Arakawa K."/>
        </authorList>
    </citation>
    <scope>NUCLEOTIDE SEQUENCE [LARGE SCALE GENOMIC DNA]</scope>
</reference>
<evidence type="ECO:0000313" key="2">
    <source>
        <dbReference type="Proteomes" id="UP001054837"/>
    </source>
</evidence>
<proteinExistence type="predicted"/>
<dbReference type="AlphaFoldDB" id="A0AAV4PGE9"/>
<accession>A0AAV4PGE9</accession>
<organism evidence="1 2">
    <name type="scientific">Caerostris darwini</name>
    <dbReference type="NCBI Taxonomy" id="1538125"/>
    <lineage>
        <taxon>Eukaryota</taxon>
        <taxon>Metazoa</taxon>
        <taxon>Ecdysozoa</taxon>
        <taxon>Arthropoda</taxon>
        <taxon>Chelicerata</taxon>
        <taxon>Arachnida</taxon>
        <taxon>Araneae</taxon>
        <taxon>Araneomorphae</taxon>
        <taxon>Entelegynae</taxon>
        <taxon>Araneoidea</taxon>
        <taxon>Araneidae</taxon>
        <taxon>Caerostris</taxon>
    </lineage>
</organism>
<protein>
    <submittedName>
        <fullName evidence="1">Uncharacterized protein</fullName>
    </submittedName>
</protein>
<dbReference type="EMBL" id="BPLQ01002882">
    <property type="protein sequence ID" value="GIX96235.1"/>
    <property type="molecule type" value="Genomic_DNA"/>
</dbReference>
<sequence length="99" mass="11409">MGSWAWPGKWDKKQQQQTKYIRQRLHLSRFLALSVWMQSIWEAFSANYRSCIEKRTLNATSPPLYINPSNRYGSPIPIEGGPRLSVGRRPLTALAHLVV</sequence>
<gene>
    <name evidence="1" type="ORF">CDAR_378201</name>
</gene>